<dbReference type="EC" id="3.6.4.13" evidence="3"/>
<dbReference type="PROSITE" id="PS51194">
    <property type="entry name" value="HELICASE_CTER"/>
    <property type="match status" value="1"/>
</dbReference>
<dbReference type="InterPro" id="IPR001650">
    <property type="entry name" value="Helicase_C-like"/>
</dbReference>
<evidence type="ECO:0000256" key="9">
    <source>
        <dbReference type="ARBA" id="ARBA00022884"/>
    </source>
</evidence>
<dbReference type="Pfam" id="PF02023">
    <property type="entry name" value="SCAN"/>
    <property type="match status" value="1"/>
</dbReference>
<keyword evidence="6" id="KW-0378">Hydrolase</keyword>
<dbReference type="GO" id="GO:0016787">
    <property type="term" value="F:hydrolase activity"/>
    <property type="evidence" value="ECO:0007669"/>
    <property type="project" value="UniProtKB-KW"/>
</dbReference>
<evidence type="ECO:0000256" key="13">
    <source>
        <dbReference type="SAM" id="MobiDB-lite"/>
    </source>
</evidence>
<feature type="region of interest" description="Disordered" evidence="13">
    <location>
        <begin position="316"/>
        <end position="362"/>
    </location>
</feature>
<evidence type="ECO:0000259" key="15">
    <source>
        <dbReference type="PROSITE" id="PS51194"/>
    </source>
</evidence>
<protein>
    <recommendedName>
        <fullName evidence="3">RNA helicase</fullName>
        <ecNumber evidence="3">3.6.4.13</ecNumber>
    </recommendedName>
</protein>
<feature type="domain" description="Helicase ATP-binding" evidence="14">
    <location>
        <begin position="431"/>
        <end position="598"/>
    </location>
</feature>
<keyword evidence="10" id="KW-0539">Nucleus</keyword>
<evidence type="ECO:0000259" key="14">
    <source>
        <dbReference type="PROSITE" id="PS51192"/>
    </source>
</evidence>
<dbReference type="GO" id="GO:0005524">
    <property type="term" value="F:ATP binding"/>
    <property type="evidence" value="ECO:0007669"/>
    <property type="project" value="UniProtKB-KW"/>
</dbReference>
<feature type="domain" description="DEAD-box RNA helicase Q" evidence="16">
    <location>
        <begin position="398"/>
        <end position="426"/>
    </location>
</feature>
<evidence type="ECO:0000256" key="4">
    <source>
        <dbReference type="ARBA" id="ARBA00022490"/>
    </source>
</evidence>
<comment type="subcellular location">
    <subcellularLocation>
        <location evidence="2">Cytoplasm</location>
    </subcellularLocation>
    <subcellularLocation>
        <location evidence="1">Nucleus</location>
    </subcellularLocation>
</comment>
<dbReference type="Gene3D" id="3.40.50.300">
    <property type="entry name" value="P-loop containing nucleotide triphosphate hydrolases"/>
    <property type="match status" value="2"/>
</dbReference>
<dbReference type="SUPFAM" id="SSF47353">
    <property type="entry name" value="Retrovirus capsid dimerization domain-like"/>
    <property type="match status" value="1"/>
</dbReference>
<evidence type="ECO:0000256" key="2">
    <source>
        <dbReference type="ARBA" id="ARBA00004496"/>
    </source>
</evidence>
<evidence type="ECO:0000256" key="3">
    <source>
        <dbReference type="ARBA" id="ARBA00012552"/>
    </source>
</evidence>
<evidence type="ECO:0000313" key="17">
    <source>
        <dbReference type="EMBL" id="KOF83830.1"/>
    </source>
</evidence>
<evidence type="ECO:0000256" key="8">
    <source>
        <dbReference type="ARBA" id="ARBA00022840"/>
    </source>
</evidence>
<dbReference type="Pfam" id="PF00270">
    <property type="entry name" value="DEAD"/>
    <property type="match status" value="1"/>
</dbReference>
<dbReference type="CDD" id="cd17963">
    <property type="entry name" value="DEADc_DDX19_DDX25"/>
    <property type="match status" value="1"/>
</dbReference>
<dbReference type="FunFam" id="3.40.50.300:FF:000849">
    <property type="entry name" value="ATP-dependent RNA helicase DBP5"/>
    <property type="match status" value="1"/>
</dbReference>
<dbReference type="Gene3D" id="1.10.4020.10">
    <property type="entry name" value="DNA breaking-rejoining enzymes"/>
    <property type="match status" value="1"/>
</dbReference>
<keyword evidence="5" id="KW-0547">Nucleotide-binding</keyword>
<keyword evidence="4" id="KW-0963">Cytoplasm</keyword>
<dbReference type="CDD" id="cd18787">
    <property type="entry name" value="SF2_C_DEAD"/>
    <property type="match status" value="1"/>
</dbReference>
<organism evidence="17">
    <name type="scientific">Octopus bimaculoides</name>
    <name type="common">California two-spotted octopus</name>
    <dbReference type="NCBI Taxonomy" id="37653"/>
    <lineage>
        <taxon>Eukaryota</taxon>
        <taxon>Metazoa</taxon>
        <taxon>Spiralia</taxon>
        <taxon>Lophotrochozoa</taxon>
        <taxon>Mollusca</taxon>
        <taxon>Cephalopoda</taxon>
        <taxon>Coleoidea</taxon>
        <taxon>Octopodiformes</taxon>
        <taxon>Octopoda</taxon>
        <taxon>Incirrata</taxon>
        <taxon>Octopodidae</taxon>
        <taxon>Octopus</taxon>
    </lineage>
</organism>
<feature type="short sequence motif" description="Q motif" evidence="12">
    <location>
        <begin position="398"/>
        <end position="426"/>
    </location>
</feature>
<dbReference type="InterPro" id="IPR027417">
    <property type="entry name" value="P-loop_NTPase"/>
</dbReference>
<dbReference type="GO" id="GO:0003724">
    <property type="term" value="F:RNA helicase activity"/>
    <property type="evidence" value="ECO:0007669"/>
    <property type="project" value="UniProtKB-EC"/>
</dbReference>
<evidence type="ECO:0000256" key="7">
    <source>
        <dbReference type="ARBA" id="ARBA00022806"/>
    </source>
</evidence>
<dbReference type="InterPro" id="IPR011545">
    <property type="entry name" value="DEAD/DEAH_box_helicase_dom"/>
</dbReference>
<dbReference type="EMBL" id="KQ419366">
    <property type="protein sequence ID" value="KOF83830.1"/>
    <property type="molecule type" value="Genomic_DNA"/>
</dbReference>
<dbReference type="SMART" id="SM00490">
    <property type="entry name" value="HELICc"/>
    <property type="match status" value="1"/>
</dbReference>
<feature type="domain" description="Helicase C-terminal" evidence="15">
    <location>
        <begin position="609"/>
        <end position="780"/>
    </location>
</feature>
<evidence type="ECO:0000256" key="6">
    <source>
        <dbReference type="ARBA" id="ARBA00022801"/>
    </source>
</evidence>
<dbReference type="PROSITE" id="PS51192">
    <property type="entry name" value="HELICASE_ATP_BIND_1"/>
    <property type="match status" value="1"/>
</dbReference>
<accession>A0A0L8H4X2</accession>
<dbReference type="InterPro" id="IPR014014">
    <property type="entry name" value="RNA_helicase_DEAD_Q_motif"/>
</dbReference>
<evidence type="ECO:0000256" key="11">
    <source>
        <dbReference type="ARBA" id="ARBA00047984"/>
    </source>
</evidence>
<dbReference type="OrthoDB" id="10265785at2759"/>
<evidence type="ECO:0000256" key="5">
    <source>
        <dbReference type="ARBA" id="ARBA00022741"/>
    </source>
</evidence>
<reference evidence="17" key="1">
    <citation type="submission" date="2015-07" db="EMBL/GenBank/DDBJ databases">
        <title>MeaNS - Measles Nucleotide Surveillance Program.</title>
        <authorList>
            <person name="Tran T."/>
            <person name="Druce J."/>
        </authorList>
    </citation>
    <scope>NUCLEOTIDE SEQUENCE</scope>
    <source>
        <strain evidence="17">UCB-OBI-ISO-001</strain>
        <tissue evidence="17">Gonad</tissue>
    </source>
</reference>
<proteinExistence type="predicted"/>
<dbReference type="GO" id="GO:0003723">
    <property type="term" value="F:RNA binding"/>
    <property type="evidence" value="ECO:0007669"/>
    <property type="project" value="UniProtKB-KW"/>
</dbReference>
<dbReference type="GO" id="GO:0005634">
    <property type="term" value="C:nucleus"/>
    <property type="evidence" value="ECO:0007669"/>
    <property type="project" value="UniProtKB-SubCell"/>
</dbReference>
<feature type="compositionally biased region" description="Low complexity" evidence="13">
    <location>
        <begin position="336"/>
        <end position="345"/>
    </location>
</feature>
<dbReference type="STRING" id="37653.A0A0L8H4X2"/>
<comment type="catalytic activity">
    <reaction evidence="11">
        <text>ATP + H2O = ADP + phosphate + H(+)</text>
        <dbReference type="Rhea" id="RHEA:13065"/>
        <dbReference type="ChEBI" id="CHEBI:15377"/>
        <dbReference type="ChEBI" id="CHEBI:15378"/>
        <dbReference type="ChEBI" id="CHEBI:30616"/>
        <dbReference type="ChEBI" id="CHEBI:43474"/>
        <dbReference type="ChEBI" id="CHEBI:456216"/>
        <dbReference type="EC" id="3.6.4.13"/>
    </reaction>
</comment>
<evidence type="ECO:0000256" key="1">
    <source>
        <dbReference type="ARBA" id="ARBA00004123"/>
    </source>
</evidence>
<gene>
    <name evidence="17" type="ORF">OCBIM_22023162mg</name>
</gene>
<keyword evidence="7" id="KW-0347">Helicase</keyword>
<dbReference type="InterPro" id="IPR014001">
    <property type="entry name" value="Helicase_ATP-bd"/>
</dbReference>
<keyword evidence="9" id="KW-0694">RNA-binding</keyword>
<dbReference type="FunFam" id="3.40.50.300:FF:000318">
    <property type="entry name" value="ATP-dependent RNA helicase DDX19B"/>
    <property type="match status" value="1"/>
</dbReference>
<dbReference type="SUPFAM" id="SSF52540">
    <property type="entry name" value="P-loop containing nucleoside triphosphate hydrolases"/>
    <property type="match status" value="1"/>
</dbReference>
<dbReference type="SMART" id="SM00487">
    <property type="entry name" value="DEXDc"/>
    <property type="match status" value="1"/>
</dbReference>
<dbReference type="PANTHER" id="PTHR47958">
    <property type="entry name" value="ATP-DEPENDENT RNA HELICASE DBP3"/>
    <property type="match status" value="1"/>
</dbReference>
<dbReference type="InterPro" id="IPR038269">
    <property type="entry name" value="SCAN_sf"/>
</dbReference>
<evidence type="ECO:0000256" key="12">
    <source>
        <dbReference type="PROSITE-ProRule" id="PRU00552"/>
    </source>
</evidence>
<dbReference type="AlphaFoldDB" id="A0A0L8H4X2"/>
<evidence type="ECO:0000259" key="16">
    <source>
        <dbReference type="PROSITE" id="PS51195"/>
    </source>
</evidence>
<sequence length="782" mass="89414">MSDWSAQVNEQEQGLAMRLLRILKKSELLLLAKHYDLDEAKSTMKKKEIFKVVLEHLVDEEIFEDSALSLLKPEKTEEFELRKLELEFQKAIREMEIQKELKLKEMELQSRKLDTPRGQTDFDVAKNVRLVPPFSEEDIDKFFLHFERVAINLRWPVEHWTMLIQSVLKGRAQEVYLALSNEASLSYEVVKEAILEAYELAPEAYRQKFRLSKKRSDDTYVEFATEKENLFDWWCVSKEVGEDFHKLRQLILLEEFKLCVHVDIRCYLEEQRVEQLQEAASLADDYSITHGPEFKLYGYCHPDNFEVSEMTLKKNENTSTLNQNSNSTPTAAPNQSSTTISSSTTVKPAADNPEEDDVEATKEDASYLRKILRSKLVTTKTDLEVLRKDPRSPLYFVKTFNDLNLKPELLRGVYAMGFDAPSKIQETALPTLLANPPVNMIAQSQSGTGKTAAFVLTMLSRVDVNLKYPQCLCLAPTYELAIQIGEVAIKMAKFMTDVKIGFAVRGTERDKIFTEQIVIGTPGTALDLGWKFNAFDLQKISVFVLDEADVMIATQGHKDQSIRIQRHLGECQMLLFSATYDAEVMKFAQDIIPNPVTIRLRREEESLDNIKQYYIECQSQDDKFKALSNIYGSISIGQAVVFCKTRKSASWLSEKMSRDGHAVGLLSGELPIHQRADIIRRFREGNEKVLITTNVAARGIDVAQVTMVVNFDLPTLQDGKPDFETYLHRIGRTGRFGKDGIALNMVSRNTLNILHEIERHFARTILKLDANDVDELEKISEN</sequence>
<feature type="compositionally biased region" description="Low complexity" evidence="13">
    <location>
        <begin position="317"/>
        <end position="328"/>
    </location>
</feature>
<dbReference type="InterPro" id="IPR003309">
    <property type="entry name" value="SCAN_dom"/>
</dbReference>
<dbReference type="GO" id="GO:0005737">
    <property type="term" value="C:cytoplasm"/>
    <property type="evidence" value="ECO:0007669"/>
    <property type="project" value="UniProtKB-SubCell"/>
</dbReference>
<dbReference type="PROSITE" id="PS51195">
    <property type="entry name" value="Q_MOTIF"/>
    <property type="match status" value="1"/>
</dbReference>
<keyword evidence="8" id="KW-0067">ATP-binding</keyword>
<dbReference type="Pfam" id="PF00271">
    <property type="entry name" value="Helicase_C"/>
    <property type="match status" value="1"/>
</dbReference>
<name>A0A0L8H4X2_OCTBM</name>
<evidence type="ECO:0000256" key="10">
    <source>
        <dbReference type="ARBA" id="ARBA00023242"/>
    </source>
</evidence>